<dbReference type="AlphaFoldDB" id="A0A9Q1K9C7"/>
<dbReference type="CDD" id="cd16331">
    <property type="entry name" value="YjgA-like"/>
    <property type="match status" value="1"/>
</dbReference>
<evidence type="ECO:0000313" key="2">
    <source>
        <dbReference type="Proteomes" id="UP001153076"/>
    </source>
</evidence>
<evidence type="ECO:0000313" key="1">
    <source>
        <dbReference type="EMBL" id="KAJ8439826.1"/>
    </source>
</evidence>
<dbReference type="InterPro" id="IPR006839">
    <property type="entry name" value="DarP"/>
</dbReference>
<reference evidence="1" key="1">
    <citation type="submission" date="2022-04" db="EMBL/GenBank/DDBJ databases">
        <title>Carnegiea gigantea Genome sequencing and assembly v2.</title>
        <authorList>
            <person name="Copetti D."/>
            <person name="Sanderson M.J."/>
            <person name="Burquez A."/>
            <person name="Wojciechowski M.F."/>
        </authorList>
    </citation>
    <scope>NUCLEOTIDE SEQUENCE</scope>
    <source>
        <strain evidence="1">SGP5-SGP5p</strain>
        <tissue evidence="1">Aerial part</tissue>
    </source>
</reference>
<dbReference type="OrthoDB" id="1932188at2759"/>
<dbReference type="PANTHER" id="PTHR36898:SF1">
    <property type="entry name" value="OS04G0250700 PROTEIN"/>
    <property type="match status" value="1"/>
</dbReference>
<dbReference type="Pfam" id="PF04751">
    <property type="entry name" value="DarP"/>
    <property type="match status" value="1"/>
</dbReference>
<keyword evidence="2" id="KW-1185">Reference proteome</keyword>
<dbReference type="InterPro" id="IPR023153">
    <property type="entry name" value="DarP_sf"/>
</dbReference>
<organism evidence="1 2">
    <name type="scientific">Carnegiea gigantea</name>
    <dbReference type="NCBI Taxonomy" id="171969"/>
    <lineage>
        <taxon>Eukaryota</taxon>
        <taxon>Viridiplantae</taxon>
        <taxon>Streptophyta</taxon>
        <taxon>Embryophyta</taxon>
        <taxon>Tracheophyta</taxon>
        <taxon>Spermatophyta</taxon>
        <taxon>Magnoliopsida</taxon>
        <taxon>eudicotyledons</taxon>
        <taxon>Gunneridae</taxon>
        <taxon>Pentapetalae</taxon>
        <taxon>Caryophyllales</taxon>
        <taxon>Cactineae</taxon>
        <taxon>Cactaceae</taxon>
        <taxon>Cactoideae</taxon>
        <taxon>Echinocereeae</taxon>
        <taxon>Carnegiea</taxon>
    </lineage>
</organism>
<dbReference type="PANTHER" id="PTHR36898">
    <property type="entry name" value="OSJNBB0026I12.6 PROTEIN"/>
    <property type="match status" value="1"/>
</dbReference>
<dbReference type="Gene3D" id="1.10.60.30">
    <property type="entry name" value="PSPTO4464-like domains"/>
    <property type="match status" value="1"/>
</dbReference>
<comment type="caution">
    <text evidence="1">The sequence shown here is derived from an EMBL/GenBank/DDBJ whole genome shotgun (WGS) entry which is preliminary data.</text>
</comment>
<sequence>MAQVARAAATSLRHLQFKQFLSPQATTSVPHHLFFFTRPSHCRYAHFRSHGLRLPREPYLVEDETAAEKSDKKSRSEMKREARQAVRWAMDLASFSAPQIKRILKAASLEREVFEALMLVKRLGPDVREGKRRQFNYIGKLLRDAQLDLLGALIQATKDGDQSRFQALAGYVESVDEDLEEESHESESELEYEKGLESHVLNGVSYQRFMNVTEEELLSQVSSDHIILANKWFDGLVNKDIQISTEVYSVDEVEFDRQYYVLSYAEGHAAEERNVGLQSDVVQLRELRRLVRKVQSAQDRQSQRDEGDKSFELTAAEKLLNRFLCSLAKSLTVLKSQSAIV</sequence>
<gene>
    <name evidence="1" type="ORF">Cgig2_029086</name>
</gene>
<dbReference type="EMBL" id="JAKOGI010000207">
    <property type="protein sequence ID" value="KAJ8439826.1"/>
    <property type="molecule type" value="Genomic_DNA"/>
</dbReference>
<protein>
    <submittedName>
        <fullName evidence="1">Uncharacterized protein</fullName>
    </submittedName>
</protein>
<dbReference type="Proteomes" id="UP001153076">
    <property type="component" value="Unassembled WGS sequence"/>
</dbReference>
<name>A0A9Q1K9C7_9CARY</name>
<accession>A0A9Q1K9C7</accession>
<proteinExistence type="predicted"/>
<dbReference type="SUPFAM" id="SSF158710">
    <property type="entry name" value="PSPTO4464-like"/>
    <property type="match status" value="1"/>
</dbReference>